<dbReference type="Proteomes" id="UP000249518">
    <property type="component" value="Unassembled WGS sequence"/>
</dbReference>
<dbReference type="AlphaFoldDB" id="A0A328WU65"/>
<evidence type="ECO:0000313" key="1">
    <source>
        <dbReference type="EMBL" id="RAR47394.1"/>
    </source>
</evidence>
<evidence type="ECO:0000313" key="2">
    <source>
        <dbReference type="Proteomes" id="UP000249518"/>
    </source>
</evidence>
<accession>A0A328WU65</accession>
<comment type="caution">
    <text evidence="1">The sequence shown here is derived from an EMBL/GenBank/DDBJ whole genome shotgun (WGS) entry which is preliminary data.</text>
</comment>
<sequence length="199" mass="23465">MCYFATKLNDPMRFLLFCFLFLYFIPSIAQKKCEYDVEVNDSIGSLKTTKEFLIYEKKFGNNESYVFLSLSNDNGTPVLNFQLVHKNSDFVKAYCIDAKTKLYLQLENGKIVTMLHPNVENCGSFMRNDERNVRILTANFLFLKNHYEDLKISPVVSMRVKYTTETVDYIIRKELQSELLNQFSRPQNYFIDYLHCVEN</sequence>
<keyword evidence="2" id="KW-1185">Reference proteome</keyword>
<organism evidence="1 2">
    <name type="scientific">Flavobacterium lacus</name>
    <dbReference type="NCBI Taxonomy" id="1353778"/>
    <lineage>
        <taxon>Bacteria</taxon>
        <taxon>Pseudomonadati</taxon>
        <taxon>Bacteroidota</taxon>
        <taxon>Flavobacteriia</taxon>
        <taxon>Flavobacteriales</taxon>
        <taxon>Flavobacteriaceae</taxon>
        <taxon>Flavobacterium</taxon>
    </lineage>
</organism>
<dbReference type="EMBL" id="QLSV01000009">
    <property type="protein sequence ID" value="RAR47394.1"/>
    <property type="molecule type" value="Genomic_DNA"/>
</dbReference>
<proteinExistence type="predicted"/>
<reference evidence="1 2" key="1">
    <citation type="submission" date="2018-06" db="EMBL/GenBank/DDBJ databases">
        <title>Genomic Encyclopedia of Type Strains, Phase III (KMG-III): the genomes of soil and plant-associated and newly described type strains.</title>
        <authorList>
            <person name="Whitman W."/>
        </authorList>
    </citation>
    <scope>NUCLEOTIDE SEQUENCE [LARGE SCALE GENOMIC DNA]</scope>
    <source>
        <strain evidence="1 2">CGMCC 1.12504</strain>
    </source>
</reference>
<gene>
    <name evidence="1" type="ORF">B0I10_10967</name>
</gene>
<protein>
    <submittedName>
        <fullName evidence="1">Uncharacterized protein</fullName>
    </submittedName>
</protein>
<name>A0A328WU65_9FLAO</name>